<dbReference type="Pfam" id="PF08819">
    <property type="entry name" value="DUF1802"/>
    <property type="match status" value="1"/>
</dbReference>
<dbReference type="Pfam" id="PF10041">
    <property type="entry name" value="DUF2277"/>
    <property type="match status" value="1"/>
</dbReference>
<evidence type="ECO:0000313" key="1">
    <source>
        <dbReference type="EMBL" id="EUA88693.1"/>
    </source>
</evidence>
<proteinExistence type="predicted"/>
<protein>
    <recommendedName>
        <fullName evidence="3">DUF2277 domain-containing protein</fullName>
    </recommendedName>
</protein>
<dbReference type="EMBL" id="JAOL01000136">
    <property type="protein sequence ID" value="EUA88693.1"/>
    <property type="molecule type" value="Genomic_DNA"/>
</dbReference>
<name>A0ABN0QVI0_MYCUL</name>
<evidence type="ECO:0000313" key="2">
    <source>
        <dbReference type="Proteomes" id="UP000020681"/>
    </source>
</evidence>
<reference evidence="1 2" key="1">
    <citation type="submission" date="2014-01" db="EMBL/GenBank/DDBJ databases">
        <authorList>
            <person name="Dobos K."/>
            <person name="Lenaerts A."/>
            <person name="Ordway D."/>
            <person name="DeGroote M.A."/>
            <person name="Parker T."/>
            <person name="Sizemore C."/>
            <person name="Tallon L.J."/>
            <person name="Sadzewicz L.K."/>
            <person name="Sengamalay N."/>
            <person name="Fraser C.M."/>
            <person name="Hine E."/>
            <person name="Shefchek K.A."/>
            <person name="Das S.P."/>
            <person name="Tettelin H."/>
        </authorList>
    </citation>
    <scope>NUCLEOTIDE SEQUENCE [LARGE SCALE GENOMIC DNA]</scope>
    <source>
        <strain evidence="1 2">Harvey</strain>
    </source>
</reference>
<organism evidence="1 2">
    <name type="scientific">Mycobacterium ulcerans str. Harvey</name>
    <dbReference type="NCBI Taxonomy" id="1299332"/>
    <lineage>
        <taxon>Bacteria</taxon>
        <taxon>Bacillati</taxon>
        <taxon>Actinomycetota</taxon>
        <taxon>Actinomycetes</taxon>
        <taxon>Mycobacteriales</taxon>
        <taxon>Mycobacteriaceae</taxon>
        <taxon>Mycobacterium</taxon>
        <taxon>Mycobacterium ulcerans group</taxon>
    </lineage>
</organism>
<dbReference type="Proteomes" id="UP000020681">
    <property type="component" value="Unassembled WGS sequence"/>
</dbReference>
<dbReference type="InterPro" id="IPR018735">
    <property type="entry name" value="DUF2277"/>
</dbReference>
<evidence type="ECO:0008006" key="3">
    <source>
        <dbReference type="Google" id="ProtNLM"/>
    </source>
</evidence>
<comment type="caution">
    <text evidence="1">The sequence shown here is derived from an EMBL/GenBank/DDBJ whole genome shotgun (WGS) entry which is preliminary data.</text>
</comment>
<sequence>MCRNITELRGLEPPATAQEIAAAARQYVRKVSGITHPSAANAEAFEAAVAEVTATTTRLLAGLAPGGSRQRRFRRCADQRWWRGWRLAIAMTPALKEWSAAVHALLDGRQKVLLRKGASVRSDSRLRRKSFCCFRRWRTATPSGFDPSTGIY</sequence>
<accession>A0ABN0QVI0</accession>
<keyword evidence="2" id="KW-1185">Reference proteome</keyword>
<dbReference type="InterPro" id="IPR014923">
    <property type="entry name" value="DUF1802"/>
</dbReference>
<gene>
    <name evidence="1" type="ORF">I551_4854</name>
</gene>